<evidence type="ECO:0000259" key="6">
    <source>
        <dbReference type="PROSITE" id="PS51366"/>
    </source>
</evidence>
<feature type="compositionally biased region" description="Polar residues" evidence="5">
    <location>
        <begin position="103"/>
        <end position="120"/>
    </location>
</feature>
<reference evidence="7" key="1">
    <citation type="submission" date="2019-12" db="EMBL/GenBank/DDBJ databases">
        <authorList>
            <person name="Scholes J."/>
        </authorList>
    </citation>
    <scope>NUCLEOTIDE SEQUENCE</scope>
</reference>
<evidence type="ECO:0000256" key="1">
    <source>
        <dbReference type="ARBA" id="ARBA00005775"/>
    </source>
</evidence>
<evidence type="ECO:0000313" key="7">
    <source>
        <dbReference type="EMBL" id="CAA0821100.1"/>
    </source>
</evidence>
<feature type="region of interest" description="Disordered" evidence="5">
    <location>
        <begin position="35"/>
        <end position="54"/>
    </location>
</feature>
<feature type="region of interest" description="Disordered" evidence="5">
    <location>
        <begin position="100"/>
        <end position="144"/>
    </location>
</feature>
<evidence type="ECO:0000256" key="4">
    <source>
        <dbReference type="ARBA" id="ARBA00022917"/>
    </source>
</evidence>
<keyword evidence="8" id="KW-1185">Reference proteome</keyword>
<keyword evidence="3" id="KW-0810">Translation regulation</keyword>
<comment type="similarity">
    <text evidence="1">Belongs to the eukaryotic initiation factor 4G family.</text>
</comment>
<name>A0A9N7N318_STRHE</name>
<feature type="compositionally biased region" description="Basic and acidic residues" evidence="5">
    <location>
        <begin position="121"/>
        <end position="130"/>
    </location>
</feature>
<feature type="compositionally biased region" description="Gly residues" evidence="5">
    <location>
        <begin position="12"/>
        <end position="21"/>
    </location>
</feature>
<dbReference type="SUPFAM" id="SSF48371">
    <property type="entry name" value="ARM repeat"/>
    <property type="match status" value="2"/>
</dbReference>
<dbReference type="PROSITE" id="PS51366">
    <property type="entry name" value="MI"/>
    <property type="match status" value="1"/>
</dbReference>
<dbReference type="InterPro" id="IPR016024">
    <property type="entry name" value="ARM-type_fold"/>
</dbReference>
<gene>
    <name evidence="7" type="ORF">SHERM_19102</name>
</gene>
<dbReference type="AlphaFoldDB" id="A0A9N7N318"/>
<dbReference type="Gene3D" id="1.25.40.180">
    <property type="match status" value="3"/>
</dbReference>
<dbReference type="Proteomes" id="UP001153555">
    <property type="component" value="Unassembled WGS sequence"/>
</dbReference>
<comment type="caution">
    <text evidence="7">The sequence shown here is derived from an EMBL/GenBank/DDBJ whole genome shotgun (WGS) entry which is preliminary data.</text>
</comment>
<dbReference type="OrthoDB" id="514777at2759"/>
<feature type="domain" description="MI" evidence="6">
    <location>
        <begin position="465"/>
        <end position="587"/>
    </location>
</feature>
<keyword evidence="4" id="KW-0648">Protein biosynthesis</keyword>
<dbReference type="GO" id="GO:0003729">
    <property type="term" value="F:mRNA binding"/>
    <property type="evidence" value="ECO:0007669"/>
    <property type="project" value="TreeGrafter"/>
</dbReference>
<dbReference type="EMBL" id="CACSLK010020742">
    <property type="protein sequence ID" value="CAA0821100.1"/>
    <property type="molecule type" value="Genomic_DNA"/>
</dbReference>
<keyword evidence="2 7" id="KW-0396">Initiation factor</keyword>
<dbReference type="InterPro" id="IPR003891">
    <property type="entry name" value="Initiation_fac_eIF4g_MI"/>
</dbReference>
<evidence type="ECO:0000256" key="3">
    <source>
        <dbReference type="ARBA" id="ARBA00022845"/>
    </source>
</evidence>
<dbReference type="GO" id="GO:0006417">
    <property type="term" value="P:regulation of translation"/>
    <property type="evidence" value="ECO:0007669"/>
    <property type="project" value="UniProtKB-KW"/>
</dbReference>
<dbReference type="PANTHER" id="PTHR23253">
    <property type="entry name" value="EUKARYOTIC TRANSLATION INITIATION FACTOR 4 GAMMA"/>
    <property type="match status" value="1"/>
</dbReference>
<dbReference type="Pfam" id="PF02854">
    <property type="entry name" value="MIF4G"/>
    <property type="match status" value="1"/>
</dbReference>
<dbReference type="GO" id="GO:0003743">
    <property type="term" value="F:translation initiation factor activity"/>
    <property type="evidence" value="ECO:0007669"/>
    <property type="project" value="UniProtKB-KW"/>
</dbReference>
<feature type="compositionally biased region" description="Polar residues" evidence="5">
    <location>
        <begin position="419"/>
        <end position="429"/>
    </location>
</feature>
<protein>
    <submittedName>
        <fullName evidence="7">Eukaryotic translation initiation factor isoform 4G-1</fullName>
    </submittedName>
</protein>
<feature type="compositionally biased region" description="Low complexity" evidence="5">
    <location>
        <begin position="388"/>
        <end position="398"/>
    </location>
</feature>
<accession>A0A9N7N318</accession>
<sequence length="624" mass="68012">MQADQTVLSLRPGGGARGGRVTGLRFDSTAAAANSELPRLPPHGGAAASSLPSFKTGESRFDGHERICYSRDQLMQLREAVSIPDDIRKVKQEVEVEFFGSDPSWSRGDNNPPTQSQSRYTEPDNRDWRNRSAQFPSPTEERSWEAIRDRDFGGRFDPRQQDANQFNKQDQFNSEFSRAQISSSLGAGNAALIKADVPWSARRATLSDEDRILKTVKGILNKLTPEKFDVLKGQLIDSGITSADILKELLGQDTKICPAEENVEAICQFFVTIGKQLDENQKSKRINDIYFNRLRDLSTNPQLVARLRFMVRDVLDLRSNNWVPRREEVKAKTITEIHSEAEKNLGLRPGATAVIRNSRAISSGGPGNFSPGGFPMNRAGLGGMMPGMPGTRKMPGMPSLDNDNWEIPRSRSMPRPPAANSQTSGQIQSPLVDKSSSSFLAGAGGPLAGPFRPAAPVAAKSNPDELKKKTVSLLEEYFSVMLLDEALQCVEELKSPAYHPEVVKEAISIGLEKSPPCVEQVAKLIKYLLEKKVINPSDVAYGCQLYAASLEDIAIDLPKAPGNFGEIVGNLVLGGGGLDFKDMGDILGKVGGDYSRKAIFDAAVKIVGSGPVGNELLDLQASLF</sequence>
<proteinExistence type="inferred from homology"/>
<organism evidence="7 8">
    <name type="scientific">Striga hermonthica</name>
    <name type="common">Purple witchweed</name>
    <name type="synonym">Buchnera hermonthica</name>
    <dbReference type="NCBI Taxonomy" id="68872"/>
    <lineage>
        <taxon>Eukaryota</taxon>
        <taxon>Viridiplantae</taxon>
        <taxon>Streptophyta</taxon>
        <taxon>Embryophyta</taxon>
        <taxon>Tracheophyta</taxon>
        <taxon>Spermatophyta</taxon>
        <taxon>Magnoliopsida</taxon>
        <taxon>eudicotyledons</taxon>
        <taxon>Gunneridae</taxon>
        <taxon>Pentapetalae</taxon>
        <taxon>asterids</taxon>
        <taxon>lamiids</taxon>
        <taxon>Lamiales</taxon>
        <taxon>Orobanchaceae</taxon>
        <taxon>Buchnereae</taxon>
        <taxon>Striga</taxon>
    </lineage>
</organism>
<evidence type="ECO:0000256" key="5">
    <source>
        <dbReference type="SAM" id="MobiDB-lite"/>
    </source>
</evidence>
<dbReference type="SMART" id="SM00544">
    <property type="entry name" value="MA3"/>
    <property type="match status" value="1"/>
</dbReference>
<dbReference type="InterPro" id="IPR003890">
    <property type="entry name" value="MIF4G-like_typ-3"/>
</dbReference>
<feature type="region of interest" description="Disordered" evidence="5">
    <location>
        <begin position="1"/>
        <end position="22"/>
    </location>
</feature>
<evidence type="ECO:0000313" key="8">
    <source>
        <dbReference type="Proteomes" id="UP001153555"/>
    </source>
</evidence>
<dbReference type="GO" id="GO:0016281">
    <property type="term" value="C:eukaryotic translation initiation factor 4F complex"/>
    <property type="evidence" value="ECO:0007669"/>
    <property type="project" value="TreeGrafter"/>
</dbReference>
<feature type="region of interest" description="Disordered" evidence="5">
    <location>
        <begin position="388"/>
        <end position="432"/>
    </location>
</feature>
<dbReference type="Pfam" id="PF02847">
    <property type="entry name" value="MA3"/>
    <property type="match status" value="1"/>
</dbReference>
<dbReference type="PANTHER" id="PTHR23253:SF53">
    <property type="entry name" value="EUKARYOTIC TRANSLATION INITIATION FACTOR ISOFORM 4G-1"/>
    <property type="match status" value="1"/>
</dbReference>
<evidence type="ECO:0000256" key="2">
    <source>
        <dbReference type="ARBA" id="ARBA00022540"/>
    </source>
</evidence>